<feature type="region of interest" description="Disordered" evidence="2">
    <location>
        <begin position="138"/>
        <end position="203"/>
    </location>
</feature>
<feature type="compositionally biased region" description="Basic and acidic residues" evidence="2">
    <location>
        <begin position="327"/>
        <end position="339"/>
    </location>
</feature>
<keyword evidence="1" id="KW-0175">Coiled coil</keyword>
<dbReference type="AlphaFoldDB" id="A0A1E4T0A6"/>
<reference evidence="4" key="1">
    <citation type="submission" date="2016-04" db="EMBL/GenBank/DDBJ databases">
        <title>Comparative genomics of biotechnologically important yeasts.</title>
        <authorList>
            <consortium name="DOE Joint Genome Institute"/>
            <person name="Riley R."/>
            <person name="Haridas S."/>
            <person name="Wolfe K.H."/>
            <person name="Lopes M.R."/>
            <person name="Hittinger C.T."/>
            <person name="Goker M."/>
            <person name="Salamov A."/>
            <person name="Wisecaver J."/>
            <person name="Long T.M."/>
            <person name="Aerts A.L."/>
            <person name="Barry K."/>
            <person name="Choi C."/>
            <person name="Clum A."/>
            <person name="Coughlan A.Y."/>
            <person name="Deshpande S."/>
            <person name="Douglass A.P."/>
            <person name="Hanson S.J."/>
            <person name="Klenk H.-P."/>
            <person name="Labutti K."/>
            <person name="Lapidus A."/>
            <person name="Lindquist E."/>
            <person name="Lipzen A."/>
            <person name="Meier-Kolthoff J.P."/>
            <person name="Ohm R.A."/>
            <person name="Otillar R.P."/>
            <person name="Pangilinan J."/>
            <person name="Peng Y."/>
            <person name="Rokas A."/>
            <person name="Rosa C.A."/>
            <person name="Scheuner C."/>
            <person name="Sibirny A.A."/>
            <person name="Slot J.C."/>
            <person name="Stielow J.B."/>
            <person name="Sun H."/>
            <person name="Kurtzman C.P."/>
            <person name="Blackwell M."/>
            <person name="Grigoriev I.V."/>
            <person name="Jeffries T.W."/>
        </authorList>
    </citation>
    <scope>NUCLEOTIDE SEQUENCE [LARGE SCALE GENOMIC DNA]</scope>
    <source>
        <strain evidence="4">NRRL YB-2248</strain>
    </source>
</reference>
<name>A0A1E4T0A6_9ASCO</name>
<organism evidence="3 4">
    <name type="scientific">[Candida] arabinofermentans NRRL YB-2248</name>
    <dbReference type="NCBI Taxonomy" id="983967"/>
    <lineage>
        <taxon>Eukaryota</taxon>
        <taxon>Fungi</taxon>
        <taxon>Dikarya</taxon>
        <taxon>Ascomycota</taxon>
        <taxon>Saccharomycotina</taxon>
        <taxon>Pichiomycetes</taxon>
        <taxon>Pichiales</taxon>
        <taxon>Pichiaceae</taxon>
        <taxon>Ogataea</taxon>
        <taxon>Ogataea/Candida clade</taxon>
    </lineage>
</organism>
<gene>
    <name evidence="3" type="ORF">CANARDRAFT_7792</name>
</gene>
<feature type="coiled-coil region" evidence="1">
    <location>
        <begin position="48"/>
        <end position="117"/>
    </location>
</feature>
<evidence type="ECO:0000256" key="1">
    <source>
        <dbReference type="SAM" id="Coils"/>
    </source>
</evidence>
<feature type="region of interest" description="Disordered" evidence="2">
    <location>
        <begin position="327"/>
        <end position="358"/>
    </location>
</feature>
<feature type="compositionally biased region" description="Polar residues" evidence="2">
    <location>
        <begin position="342"/>
        <end position="358"/>
    </location>
</feature>
<feature type="compositionally biased region" description="Basic and acidic residues" evidence="2">
    <location>
        <begin position="180"/>
        <end position="193"/>
    </location>
</feature>
<dbReference type="Proteomes" id="UP000094801">
    <property type="component" value="Unassembled WGS sequence"/>
</dbReference>
<evidence type="ECO:0000313" key="3">
    <source>
        <dbReference type="EMBL" id="ODV85142.1"/>
    </source>
</evidence>
<evidence type="ECO:0000256" key="2">
    <source>
        <dbReference type="SAM" id="MobiDB-lite"/>
    </source>
</evidence>
<evidence type="ECO:0000313" key="4">
    <source>
        <dbReference type="Proteomes" id="UP000094801"/>
    </source>
</evidence>
<sequence length="484" mass="55459">MYNEESIRQLLLAVKDLQEKANDVIGSAEASNDEQRCSTGITSYDETIQSKDALIQQLKNDRNNIKKERDALSAEIDELLSSHRAIIKSNKEINDRLKAIEAENLRLRKEMAQLKSTTEDDYPPGSSQLTTQLEDTIDIGDRPPRKRTQLFDSYLNSSPSTNRIRRQPSVELIFEDDEKSSEKSFNDSMEHLSKSQSKNQQPLEARINEVQSSQFDENETTMDDVVTIEEMVSTSSSSSSSSSQKEKLTVLDFTTHPKRKSNWWPEDFKPNPLVNFGMKEAFKMRKIRSDLVHPAIASHNEYQRKYLQDEISKDFNRLAGPVNKENNKWLDIKTPDPKQRKTSTIYLPSPQTTPSQQLSNTKIDPIFKYELHKDNITVSGGGGLKSKKVKLWLDLQDSPPGHERSEFPTDSQLERDNKLGLYRARVVGLRRLFQSIFMIDVKDHSTLSFEQCGKFIFKDESFNKAVLQGRFKVDESIFYDSGAV</sequence>
<accession>A0A1E4T0A6</accession>
<protein>
    <submittedName>
        <fullName evidence="3">Uncharacterized protein</fullName>
    </submittedName>
</protein>
<keyword evidence="4" id="KW-1185">Reference proteome</keyword>
<proteinExistence type="predicted"/>
<dbReference type="EMBL" id="KV453853">
    <property type="protein sequence ID" value="ODV85142.1"/>
    <property type="molecule type" value="Genomic_DNA"/>
</dbReference>
<feature type="compositionally biased region" description="Polar residues" evidence="2">
    <location>
        <begin position="150"/>
        <end position="162"/>
    </location>
</feature>
<dbReference type="OrthoDB" id="3992725at2759"/>